<dbReference type="Pfam" id="PF00595">
    <property type="entry name" value="PDZ"/>
    <property type="match status" value="2"/>
</dbReference>
<dbReference type="FunFam" id="3.40.800.20:FF:000005">
    <property type="entry name" value="histone deacetylase 6"/>
    <property type="match status" value="2"/>
</dbReference>
<comment type="subcellular location">
    <subcellularLocation>
        <location evidence="1">Nucleus</location>
    </subcellularLocation>
</comment>
<feature type="compositionally biased region" description="Basic residues" evidence="5">
    <location>
        <begin position="1692"/>
        <end position="1704"/>
    </location>
</feature>
<dbReference type="PROSITE" id="PS50106">
    <property type="entry name" value="PDZ"/>
    <property type="match status" value="4"/>
</dbReference>
<proteinExistence type="inferred from homology"/>
<feature type="domain" description="PDZ" evidence="6">
    <location>
        <begin position="1153"/>
        <end position="1233"/>
    </location>
</feature>
<evidence type="ECO:0000256" key="2">
    <source>
        <dbReference type="ARBA" id="ARBA00007738"/>
    </source>
</evidence>
<feature type="compositionally biased region" description="Low complexity" evidence="5">
    <location>
        <begin position="1601"/>
        <end position="1610"/>
    </location>
</feature>
<feature type="compositionally biased region" description="Basic and acidic residues" evidence="5">
    <location>
        <begin position="1665"/>
        <end position="1675"/>
    </location>
</feature>
<dbReference type="InterPro" id="IPR001478">
    <property type="entry name" value="PDZ"/>
</dbReference>
<dbReference type="Gene3D" id="3.40.800.20">
    <property type="entry name" value="Histone deacetylase domain"/>
    <property type="match status" value="2"/>
</dbReference>
<feature type="region of interest" description="Disordered" evidence="5">
    <location>
        <begin position="1589"/>
        <end position="1764"/>
    </location>
</feature>
<dbReference type="SUPFAM" id="SSF52768">
    <property type="entry name" value="Arginase/deacetylase"/>
    <property type="match status" value="2"/>
</dbReference>
<evidence type="ECO:0000256" key="4">
    <source>
        <dbReference type="ARBA" id="ARBA00023242"/>
    </source>
</evidence>
<feature type="compositionally biased region" description="Polar residues" evidence="5">
    <location>
        <begin position="996"/>
        <end position="1012"/>
    </location>
</feature>
<accession>A0A3B5QID4</accession>
<dbReference type="Gene3D" id="2.30.42.10">
    <property type="match status" value="4"/>
</dbReference>
<dbReference type="Pfam" id="PF00850">
    <property type="entry name" value="Hist_deacetyl"/>
    <property type="match status" value="2"/>
</dbReference>
<reference evidence="7" key="3">
    <citation type="submission" date="2025-08" db="UniProtKB">
        <authorList>
            <consortium name="Ensembl"/>
        </authorList>
    </citation>
    <scope>IDENTIFICATION</scope>
    <source>
        <strain evidence="7">JP 163 A</strain>
    </source>
</reference>
<dbReference type="GO" id="GO:0040029">
    <property type="term" value="P:epigenetic regulation of gene expression"/>
    <property type="evidence" value="ECO:0007669"/>
    <property type="project" value="TreeGrafter"/>
</dbReference>
<keyword evidence="3" id="KW-0378">Hydrolase</keyword>
<feature type="compositionally biased region" description="Polar residues" evidence="5">
    <location>
        <begin position="1094"/>
        <end position="1103"/>
    </location>
</feature>
<evidence type="ECO:0000259" key="6">
    <source>
        <dbReference type="PROSITE" id="PS50106"/>
    </source>
</evidence>
<feature type="region of interest" description="Disordered" evidence="5">
    <location>
        <begin position="1361"/>
        <end position="1380"/>
    </location>
</feature>
<keyword evidence="4" id="KW-0539">Nucleus</keyword>
<evidence type="ECO:0000256" key="1">
    <source>
        <dbReference type="ARBA" id="ARBA00004123"/>
    </source>
</evidence>
<name>A0A3B5QID4_XIPMA</name>
<dbReference type="CDD" id="cd10003">
    <property type="entry name" value="HDAC6-dom2"/>
    <property type="match status" value="1"/>
</dbReference>
<dbReference type="InterPro" id="IPR037138">
    <property type="entry name" value="His_deacetylse_dom_sf"/>
</dbReference>
<evidence type="ECO:0000256" key="5">
    <source>
        <dbReference type="SAM" id="MobiDB-lite"/>
    </source>
</evidence>
<feature type="compositionally biased region" description="Low complexity" evidence="5">
    <location>
        <begin position="1076"/>
        <end position="1088"/>
    </location>
</feature>
<dbReference type="GO" id="GO:0000118">
    <property type="term" value="C:histone deacetylase complex"/>
    <property type="evidence" value="ECO:0007669"/>
    <property type="project" value="TreeGrafter"/>
</dbReference>
<reference evidence="8" key="1">
    <citation type="submission" date="2012-01" db="EMBL/GenBank/DDBJ databases">
        <authorList>
            <person name="Walter R."/>
            <person name="Schartl M."/>
            <person name="Warren W."/>
        </authorList>
    </citation>
    <scope>NUCLEOTIDE SEQUENCE [LARGE SCALE GENOMIC DNA]</scope>
    <source>
        <strain evidence="8">JP 163 A</strain>
    </source>
</reference>
<feature type="compositionally biased region" description="Gly residues" evidence="5">
    <location>
        <begin position="1366"/>
        <end position="1375"/>
    </location>
</feature>
<feature type="region of interest" description="Disordered" evidence="5">
    <location>
        <begin position="1284"/>
        <end position="1330"/>
    </location>
</feature>
<feature type="region of interest" description="Disordered" evidence="5">
    <location>
        <begin position="1076"/>
        <end position="1118"/>
    </location>
</feature>
<dbReference type="InterPro" id="IPR023801">
    <property type="entry name" value="His_deacetylse_dom"/>
</dbReference>
<dbReference type="Ensembl" id="ENSXMAT00000026758.1">
    <property type="protein sequence ID" value="ENSXMAP00000031314.1"/>
    <property type="gene ID" value="ENSXMAG00000013014.2"/>
</dbReference>
<feature type="region of interest" description="Disordered" evidence="5">
    <location>
        <begin position="1471"/>
        <end position="1497"/>
    </location>
</feature>
<feature type="region of interest" description="Disordered" evidence="5">
    <location>
        <begin position="1"/>
        <end position="50"/>
    </location>
</feature>
<feature type="compositionally biased region" description="Polar residues" evidence="5">
    <location>
        <begin position="1727"/>
        <end position="1743"/>
    </location>
</feature>
<protein>
    <submittedName>
        <fullName evidence="7">Histone deacetylase 6</fullName>
    </submittedName>
</protein>
<dbReference type="PANTHER" id="PTHR10625">
    <property type="entry name" value="HISTONE DEACETYLASE HDAC1-RELATED"/>
    <property type="match status" value="1"/>
</dbReference>
<sequence>MASGSDPPGSGVKSVRRSPRLSPQAVGGVSLQEVKRRGRMENSKEEDGLSGRLKTLDLCSRSAASGTGLVYSQIFTQHQNLWDTSHVESPDRVTAIMLELQRRELLSLCVTVEPREATEEELLLAHTKLYVDAMRATRTMTQTELQSLSDRYDSVYLHPESFQVCVTAVGSVLQLVDRVQTSDVRNGFAVIRPPGHHAQADQPNGFCVFNNMAVAARYAQKRHAVNRVLIVDWDVHHGQGIQYLFQEDPSVLYFSIHRYEGGAFWPHLQESDCSFVGSGRAEGRNINLPWNKTGMSDADYITAFQQVLLPVAYEFQPQLVLVSAGFDAAAGDPKGEMCVRPQCFHILTHMLMSLAEGRLVLALEGGYDLQATAEGVAACVTALLGGACPLLNPPTAPCDSALQSISGTVSALYPHWASLQVLAEPGPESPVITAAANHSSPTPASINTCVATTTGLAYDEKMMEHVNLWDRHHPEQPQRISKIFSKHQQQGLVARCHRIPARLATEEELAVCHSLQHIEQMKATAEMKPRDLHKLGNEFTSIFFSNQSFQCAQLAAGSCFNAVDAILSGQLSNGVAIVRPPGHHAERDAPCGFCLFNTAALAARYAQKNSHDPQLRVLILDWDVHHGNGTQHMFEDDDSVLYISLHRYDNGTFFPFSEDAASDRVGVAKGAGFNVNVAWSGGRMGDSDYLAAFHHIVMPIAAEFNPGLVLVSAGFDAARGDPLGGYQVTPEGYAHLTHLLMSLAGGRVLIILEGGYNLTSISDSMAMCTSVLLGDAPPSLATPFPPPHHCAVATIREVIRQHAPYWRSLRITVPEFTDQPSLLRGYSIHTRLSKGPRGFGFNIVGGSRPQEFLQVYSVTPGGPPTLSTADILVYINDCCVLGRSHKEVVEMLKAVPMGQSVDVVLRRGYPMLYNPDGCPKQNLEPQTPSDSSSQSRGLTQLTFSRTLDANGSTAGPARTPPSYATQPMTNGLAGPPTPTSSEASQVPPPSADRTPPSHSDSDGGQSNSGTRRSSLIRYNSSTLPALSSSSLLLHQSSKSSESDLSTSTLPNVSSSSHVLSKLPLTQIDLGLLQDFSASSSDPASSSAPPSAPAQRQQKSQTSLAAPPPRDVPPCGFNGCPANHALTPSSSRGPAGLVLPLGSEGSPLRGELVPVALGHSEIGGLGFRVTAGGQGGQQAVVRRVWDRRQCPSLQAGDVVMKINGADVQSLSFTQVQRVLQEHTKQGEVVLLVQRGGGRMIRSLKVWCFTVIHPGTPVKPVRCLCPSGPISSPLVTPNLYKPLSSPHVLTTPSSPPSADLPSTDAPLGGVPPLSQAGLGLETPAGTHQGSPAQTAIGPPVSSLIQSTSFLDSVPVTLTLEPRDLQGVEDGGGPVRGGGAKDGRVGAKMVEVELRRRPGEGFGFVIASQEVSGASSLMSHRFVTVRRGSPAARSGQIRPGDRLEAVEGRPVAALQHRDLAQILRRAGNTLRLSVAPKSSSDGTDYDTDRRLVKGPRGRSKDETRFYSVDLERGPTGFGFSLRGGSEYNMGLYVLGLMDGGPAQRSSKIQVSDQLVEINGGSTAGMTHSQAVEQIRRGGNRIHLVLKKGNGYVPDYGREEGAPTSSSSSQEQESVTMATASLGRRRRGGGGGRRAGVAGVPDLDLDLVEEEAEEERRKMRRRREEEEEMKSQAVREGRRSRSFPRDSLLPEEALRGRSHTVSHAKHHGSSAAAPLAVFSFLRPMSDDGPPSDSQLPASFLEVSQSAASMVPTERSDWRREPGSGQDLS</sequence>
<dbReference type="GO" id="GO:0016787">
    <property type="term" value="F:hydrolase activity"/>
    <property type="evidence" value="ECO:0007669"/>
    <property type="project" value="UniProtKB-KW"/>
</dbReference>
<dbReference type="InterPro" id="IPR023696">
    <property type="entry name" value="Ureohydrolase_dom_sf"/>
</dbReference>
<dbReference type="FunFam" id="2.30.42.10:FF:000005">
    <property type="entry name" value="Membrane associated guanylate kinase, WW and PDZ domain containing 1"/>
    <property type="match status" value="1"/>
</dbReference>
<dbReference type="GeneTree" id="ENSGT00940000159563"/>
<dbReference type="PRINTS" id="PR01270">
    <property type="entry name" value="HDASUPER"/>
</dbReference>
<feature type="region of interest" description="Disordered" evidence="5">
    <location>
        <begin position="915"/>
        <end position="1012"/>
    </location>
</feature>
<dbReference type="FunFam" id="2.30.42.10:FF:000249">
    <property type="entry name" value="membrane-associated guanylate kinase, WW and PDZ domain-containing protein 1-like isoform X2"/>
    <property type="match status" value="1"/>
</dbReference>
<feature type="compositionally biased region" description="Acidic residues" evidence="5">
    <location>
        <begin position="1639"/>
        <end position="1649"/>
    </location>
</feature>
<dbReference type="GO" id="GO:0004407">
    <property type="term" value="F:histone deacetylase activity"/>
    <property type="evidence" value="ECO:0007669"/>
    <property type="project" value="TreeGrafter"/>
</dbReference>
<reference evidence="7" key="4">
    <citation type="submission" date="2025-09" db="UniProtKB">
        <authorList>
            <consortium name="Ensembl"/>
        </authorList>
    </citation>
    <scope>IDENTIFICATION</scope>
    <source>
        <strain evidence="7">JP 163 A</strain>
    </source>
</reference>
<dbReference type="PANTHER" id="PTHR10625:SF21">
    <property type="entry name" value="HISTONE DEACETYLASE 6"/>
    <property type="match status" value="1"/>
</dbReference>
<feature type="compositionally biased region" description="Polar residues" evidence="5">
    <location>
        <begin position="923"/>
        <end position="953"/>
    </location>
</feature>
<comment type="similarity">
    <text evidence="2">Belongs to the histone deacetylase family. HD type 2 subfamily.</text>
</comment>
<evidence type="ECO:0000256" key="3">
    <source>
        <dbReference type="ARBA" id="ARBA00022801"/>
    </source>
</evidence>
<feature type="domain" description="PDZ" evidence="6">
    <location>
        <begin position="1504"/>
        <end position="1586"/>
    </location>
</feature>
<dbReference type="FunFam" id="2.30.42.10:FF:000288">
    <property type="entry name" value="MAGI family member, X-linked a"/>
    <property type="match status" value="1"/>
</dbReference>
<feature type="compositionally biased region" description="Basic and acidic residues" evidence="5">
    <location>
        <begin position="33"/>
        <end position="49"/>
    </location>
</feature>
<evidence type="ECO:0000313" key="8">
    <source>
        <dbReference type="Proteomes" id="UP000002852"/>
    </source>
</evidence>
<organism evidence="7 8">
    <name type="scientific">Xiphophorus maculatus</name>
    <name type="common">Southern platyfish</name>
    <name type="synonym">Platypoecilus maculatus</name>
    <dbReference type="NCBI Taxonomy" id="8083"/>
    <lineage>
        <taxon>Eukaryota</taxon>
        <taxon>Metazoa</taxon>
        <taxon>Chordata</taxon>
        <taxon>Craniata</taxon>
        <taxon>Vertebrata</taxon>
        <taxon>Euteleostomi</taxon>
        <taxon>Actinopterygii</taxon>
        <taxon>Neopterygii</taxon>
        <taxon>Teleostei</taxon>
        <taxon>Neoteleostei</taxon>
        <taxon>Acanthomorphata</taxon>
        <taxon>Ovalentaria</taxon>
        <taxon>Atherinomorphae</taxon>
        <taxon>Cyprinodontiformes</taxon>
        <taxon>Poeciliidae</taxon>
        <taxon>Poeciliinae</taxon>
        <taxon>Xiphophorus</taxon>
    </lineage>
</organism>
<feature type="domain" description="PDZ" evidence="6">
    <location>
        <begin position="1388"/>
        <end position="1475"/>
    </location>
</feature>
<dbReference type="InParanoid" id="A0A3B5QID4"/>
<dbReference type="SUPFAM" id="SSF50156">
    <property type="entry name" value="PDZ domain-like"/>
    <property type="match status" value="4"/>
</dbReference>
<dbReference type="InterPro" id="IPR036034">
    <property type="entry name" value="PDZ_sf"/>
</dbReference>
<evidence type="ECO:0000313" key="7">
    <source>
        <dbReference type="Ensembl" id="ENSXMAP00000031314.1"/>
    </source>
</evidence>
<reference evidence="8" key="2">
    <citation type="journal article" date="2013" name="Nat. Genet.">
        <title>The genome of the platyfish, Xiphophorus maculatus, provides insights into evolutionary adaptation and several complex traits.</title>
        <authorList>
            <person name="Schartl M."/>
            <person name="Walter R.B."/>
            <person name="Shen Y."/>
            <person name="Garcia T."/>
            <person name="Catchen J."/>
            <person name="Amores A."/>
            <person name="Braasch I."/>
            <person name="Chalopin D."/>
            <person name="Volff J.N."/>
            <person name="Lesch K.P."/>
            <person name="Bisazza A."/>
            <person name="Minx P."/>
            <person name="Hillier L."/>
            <person name="Wilson R.K."/>
            <person name="Fuerstenberg S."/>
            <person name="Boore J."/>
            <person name="Searle S."/>
            <person name="Postlethwait J.H."/>
            <person name="Warren W.C."/>
        </authorList>
    </citation>
    <scope>NUCLEOTIDE SEQUENCE [LARGE SCALE GENOMIC DNA]</scope>
    <source>
        <strain evidence="8">JP 163 A</strain>
    </source>
</reference>
<dbReference type="CDD" id="cd06734">
    <property type="entry name" value="PDZ4_MAGI-1_3-like"/>
    <property type="match status" value="1"/>
</dbReference>
<keyword evidence="8" id="KW-1185">Reference proteome</keyword>
<dbReference type="Proteomes" id="UP000002852">
    <property type="component" value="Unassembled WGS sequence"/>
</dbReference>
<dbReference type="InterPro" id="IPR000286">
    <property type="entry name" value="HDACs"/>
</dbReference>
<dbReference type="CDD" id="cd06735">
    <property type="entry name" value="PDZ5_MAGI-1_3-like"/>
    <property type="match status" value="1"/>
</dbReference>
<dbReference type="STRING" id="8083.ENSXMAP00000031314"/>
<dbReference type="SMART" id="SM00228">
    <property type="entry name" value="PDZ"/>
    <property type="match status" value="4"/>
</dbReference>
<feature type="domain" description="PDZ" evidence="6">
    <location>
        <begin position="829"/>
        <end position="907"/>
    </location>
</feature>